<dbReference type="InterPro" id="IPR015824">
    <property type="entry name" value="Phosphoglycerate_kinase_N"/>
</dbReference>
<dbReference type="InterPro" id="IPR015911">
    <property type="entry name" value="Phosphoglycerate_kinase_CS"/>
</dbReference>
<dbReference type="HAMAP" id="MF_00145">
    <property type="entry name" value="Phosphoglyc_kinase"/>
    <property type="match status" value="1"/>
</dbReference>
<keyword evidence="10 13" id="KW-0418">Kinase</keyword>
<evidence type="ECO:0000256" key="7">
    <source>
        <dbReference type="ARBA" id="ARBA00022490"/>
    </source>
</evidence>
<dbReference type="PROSITE" id="PS00111">
    <property type="entry name" value="PGLYCERATE_KINASE"/>
    <property type="match status" value="1"/>
</dbReference>
<evidence type="ECO:0000256" key="16">
    <source>
        <dbReference type="RuleBase" id="RU000532"/>
    </source>
</evidence>
<dbReference type="GO" id="GO:0005524">
    <property type="term" value="F:ATP binding"/>
    <property type="evidence" value="ECO:0007669"/>
    <property type="project" value="UniProtKB-KW"/>
</dbReference>
<protein>
    <recommendedName>
        <fullName evidence="6 13">Phosphoglycerate kinase</fullName>
        <ecNumber evidence="5 13">2.7.2.3</ecNumber>
    </recommendedName>
</protein>
<organism evidence="17 18">
    <name type="scientific">Methanothermobacter marburgensis (strain ATCC BAA-927 / DSM 2133 / JCM 14651 / NBRC 100331 / OCM 82 / Marburg)</name>
    <name type="common">Methanobacterium thermoautotrophicum</name>
    <dbReference type="NCBI Taxonomy" id="79929"/>
    <lineage>
        <taxon>Archaea</taxon>
        <taxon>Methanobacteriati</taxon>
        <taxon>Methanobacteriota</taxon>
        <taxon>Methanomada group</taxon>
        <taxon>Methanobacteria</taxon>
        <taxon>Methanobacteriales</taxon>
        <taxon>Methanobacteriaceae</taxon>
        <taxon>Methanothermobacter</taxon>
    </lineage>
</organism>
<evidence type="ECO:0000313" key="17">
    <source>
        <dbReference type="EMBL" id="ADL59016.1"/>
    </source>
</evidence>
<feature type="binding site" evidence="13 14">
    <location>
        <begin position="23"/>
        <end position="25"/>
    </location>
    <ligand>
        <name>substrate</name>
    </ligand>
</feature>
<dbReference type="EMBL" id="CP001710">
    <property type="protein sequence ID" value="ADL59016.1"/>
    <property type="molecule type" value="Genomic_DNA"/>
</dbReference>
<dbReference type="SUPFAM" id="SSF53748">
    <property type="entry name" value="Phosphoglycerate kinase"/>
    <property type="match status" value="1"/>
</dbReference>
<dbReference type="EC" id="2.7.2.3" evidence="5 13"/>
<evidence type="ECO:0000256" key="12">
    <source>
        <dbReference type="ARBA" id="ARBA00023152"/>
    </source>
</evidence>
<dbReference type="PATRIC" id="fig|79929.8.peg.1393"/>
<evidence type="ECO:0000313" key="18">
    <source>
        <dbReference type="Proteomes" id="UP000000345"/>
    </source>
</evidence>
<feature type="binding site" evidence="13">
    <location>
        <begin position="359"/>
        <end position="362"/>
    </location>
    <ligand>
        <name>ATP</name>
        <dbReference type="ChEBI" id="CHEBI:30616"/>
    </ligand>
</feature>
<reference key="1">
    <citation type="submission" date="2009-08" db="EMBL/GenBank/DDBJ databases">
        <title>The genome sequence of Methanothermobacter marburgensis.</title>
        <authorList>
            <person name="Kaster A."/>
            <person name="Seedorf H."/>
            <person name="Goenrich M."/>
            <person name="Wiezer A."/>
            <person name="Liesegang H."/>
            <person name="Thauer R."/>
            <person name="Gottschalk G."/>
        </authorList>
    </citation>
    <scope>NUCLEOTIDE SEQUENCE</scope>
    <source>
        <strain>Marburg</strain>
    </source>
</reference>
<proteinExistence type="inferred from homology"/>
<dbReference type="KEGG" id="mmg:MTBMA_c14290"/>
<comment type="caution">
    <text evidence="13">Lacks conserved residue(s) required for the propagation of feature annotation.</text>
</comment>
<evidence type="ECO:0000256" key="1">
    <source>
        <dbReference type="ARBA" id="ARBA00000642"/>
    </source>
</evidence>
<feature type="binding site" evidence="13 14">
    <location>
        <begin position="63"/>
        <end position="66"/>
    </location>
    <ligand>
        <name>substrate</name>
    </ligand>
</feature>
<dbReference type="PANTHER" id="PTHR11406">
    <property type="entry name" value="PHOSPHOGLYCERATE KINASE"/>
    <property type="match status" value="1"/>
</dbReference>
<dbReference type="PANTHER" id="PTHR11406:SF23">
    <property type="entry name" value="PHOSPHOGLYCERATE KINASE 1, CHLOROPLASTIC-RELATED"/>
    <property type="match status" value="1"/>
</dbReference>
<dbReference type="PaxDb" id="79929-MTBMA_c14290"/>
<dbReference type="GO" id="GO:0005829">
    <property type="term" value="C:cytosol"/>
    <property type="evidence" value="ECO:0007669"/>
    <property type="project" value="TreeGrafter"/>
</dbReference>
<keyword evidence="7 13" id="KW-0963">Cytoplasm</keyword>
<feature type="binding site" evidence="14">
    <location>
        <position position="120"/>
    </location>
    <ligand>
        <name>(2R)-3-phosphoglycerate</name>
        <dbReference type="ChEBI" id="CHEBI:58272"/>
    </ligand>
</feature>
<feature type="binding site" evidence="13">
    <location>
        <position position="40"/>
    </location>
    <ligand>
        <name>substrate</name>
    </ligand>
</feature>
<feature type="binding site" evidence="14">
    <location>
        <position position="160"/>
    </location>
    <ligand>
        <name>(2R)-3-phosphoglycerate</name>
        <dbReference type="ChEBI" id="CHEBI:58272"/>
    </ligand>
</feature>
<comment type="catalytic activity">
    <reaction evidence="1 13 16">
        <text>(2R)-3-phosphoglycerate + ATP = (2R)-3-phospho-glyceroyl phosphate + ADP</text>
        <dbReference type="Rhea" id="RHEA:14801"/>
        <dbReference type="ChEBI" id="CHEBI:30616"/>
        <dbReference type="ChEBI" id="CHEBI:57604"/>
        <dbReference type="ChEBI" id="CHEBI:58272"/>
        <dbReference type="ChEBI" id="CHEBI:456216"/>
        <dbReference type="EC" id="2.7.2.3"/>
    </reaction>
</comment>
<dbReference type="GeneID" id="43707847"/>
<dbReference type="STRING" id="79929.MTBMA_c14290"/>
<dbReference type="Proteomes" id="UP000000345">
    <property type="component" value="Chromosome"/>
</dbReference>
<dbReference type="Gene3D" id="3.40.50.1260">
    <property type="entry name" value="Phosphoglycerate kinase, N-terminal domain"/>
    <property type="match status" value="2"/>
</dbReference>
<keyword evidence="8 13" id="KW-0808">Transferase</keyword>
<dbReference type="GeneID" id="9705138"/>
<comment type="subunit">
    <text evidence="13">Monomer.</text>
</comment>
<dbReference type="FunFam" id="3.40.50.1260:FF:000006">
    <property type="entry name" value="Phosphoglycerate kinase"/>
    <property type="match status" value="1"/>
</dbReference>
<dbReference type="FunFam" id="3.40.50.1260:FF:000012">
    <property type="entry name" value="Phosphoglycerate kinase"/>
    <property type="match status" value="1"/>
</dbReference>
<dbReference type="RefSeq" id="WP_013296228.1">
    <property type="nucleotide sequence ID" value="NC_014408.1"/>
</dbReference>
<evidence type="ECO:0000256" key="15">
    <source>
        <dbReference type="PIRSR" id="PIRSR000724-2"/>
    </source>
</evidence>
<evidence type="ECO:0000256" key="2">
    <source>
        <dbReference type="ARBA" id="ARBA00004496"/>
    </source>
</evidence>
<evidence type="ECO:0000256" key="8">
    <source>
        <dbReference type="ARBA" id="ARBA00022679"/>
    </source>
</evidence>
<dbReference type="InterPro" id="IPR001576">
    <property type="entry name" value="Phosphoglycerate_kinase"/>
</dbReference>
<dbReference type="HOGENOM" id="CLU_025427_0_2_2"/>
<dbReference type="PRINTS" id="PR00477">
    <property type="entry name" value="PHGLYCKINASE"/>
</dbReference>
<evidence type="ECO:0000256" key="5">
    <source>
        <dbReference type="ARBA" id="ARBA00013061"/>
    </source>
</evidence>
<feature type="binding site" evidence="14">
    <location>
        <position position="40"/>
    </location>
    <ligand>
        <name>(2R)-3-phosphoglycerate</name>
        <dbReference type="ChEBI" id="CHEBI:58272"/>
    </ligand>
</feature>
<evidence type="ECO:0000256" key="4">
    <source>
        <dbReference type="ARBA" id="ARBA00008982"/>
    </source>
</evidence>
<dbReference type="GO" id="GO:0006096">
    <property type="term" value="P:glycolytic process"/>
    <property type="evidence" value="ECO:0007669"/>
    <property type="project" value="UniProtKB-UniRule"/>
</dbReference>
<comment type="similarity">
    <text evidence="4 13 16">Belongs to the phosphoglycerate kinase family.</text>
</comment>
<comment type="pathway">
    <text evidence="3 13">Carbohydrate degradation; glycolysis; pyruvate from D-glyceraldehyde 3-phosphate: step 2/5.</text>
</comment>
<dbReference type="GO" id="GO:0004618">
    <property type="term" value="F:phosphoglycerate kinase activity"/>
    <property type="evidence" value="ECO:0007669"/>
    <property type="project" value="UniProtKB-UniRule"/>
</dbReference>
<evidence type="ECO:0000256" key="11">
    <source>
        <dbReference type="ARBA" id="ARBA00022840"/>
    </source>
</evidence>
<accession>D9PXR8</accession>
<name>D9PXR8_METTM</name>
<evidence type="ECO:0000256" key="3">
    <source>
        <dbReference type="ARBA" id="ARBA00004838"/>
    </source>
</evidence>
<dbReference type="PIRSF" id="PIRSF000724">
    <property type="entry name" value="Pgk"/>
    <property type="match status" value="1"/>
</dbReference>
<evidence type="ECO:0000256" key="13">
    <source>
        <dbReference type="HAMAP-Rule" id="MF_00145"/>
    </source>
</evidence>
<dbReference type="GO" id="GO:0006094">
    <property type="term" value="P:gluconeogenesis"/>
    <property type="evidence" value="ECO:0007669"/>
    <property type="project" value="TreeGrafter"/>
</dbReference>
<feature type="binding site" evidence="13 15">
    <location>
        <position position="333"/>
    </location>
    <ligand>
        <name>ATP</name>
        <dbReference type="ChEBI" id="CHEBI:30616"/>
    </ligand>
</feature>
<dbReference type="Pfam" id="PF00162">
    <property type="entry name" value="PGK"/>
    <property type="match status" value="1"/>
</dbReference>
<evidence type="ECO:0000256" key="6">
    <source>
        <dbReference type="ARBA" id="ARBA00016471"/>
    </source>
</evidence>
<evidence type="ECO:0000256" key="14">
    <source>
        <dbReference type="PIRSR" id="PIRSR000724-1"/>
    </source>
</evidence>
<evidence type="ECO:0000256" key="9">
    <source>
        <dbReference type="ARBA" id="ARBA00022741"/>
    </source>
</evidence>
<evidence type="ECO:0000256" key="10">
    <source>
        <dbReference type="ARBA" id="ARBA00022777"/>
    </source>
</evidence>
<comment type="subcellular location">
    <subcellularLocation>
        <location evidence="2 13">Cytoplasm</location>
    </subcellularLocation>
</comment>
<reference evidence="17 18" key="2">
    <citation type="journal article" date="2010" name="J. Bacteriol.">
        <title>Complete genome sequence of Methanothermobacter marburgensis, a methanoarchaeon model organism.</title>
        <authorList>
            <person name="Liesegang H."/>
            <person name="Kaster A.K."/>
            <person name="Wiezer A."/>
            <person name="Goenrich M."/>
            <person name="Wollherr A."/>
            <person name="Seedorf H."/>
            <person name="Gottschalk G."/>
            <person name="Thauer R.K."/>
        </authorList>
    </citation>
    <scope>NUCLEOTIDE SEQUENCE [LARGE SCALE GENOMIC DNA]</scope>
    <source>
        <strain evidence="18">ATCC BAA-927 / DSM 2133 / JCM 14651 / NBRC 100331 / OCM 82 / Marburg</strain>
    </source>
</reference>
<keyword evidence="12 13" id="KW-0324">Glycolysis</keyword>
<dbReference type="InterPro" id="IPR036043">
    <property type="entry name" value="Phosphoglycerate_kinase_sf"/>
</dbReference>
<feature type="binding site" evidence="13">
    <location>
        <position position="120"/>
    </location>
    <ligand>
        <name>substrate</name>
    </ligand>
</feature>
<keyword evidence="11 13" id="KW-0067">ATP-binding</keyword>
<dbReference type="AlphaFoldDB" id="D9PXR8"/>
<keyword evidence="18" id="KW-1185">Reference proteome</keyword>
<gene>
    <name evidence="13" type="primary">pgk</name>
    <name evidence="17" type="synonym">pgk2</name>
    <name evidence="17" type="ordered locus">MTBMA_c14290</name>
</gene>
<sequence>MSFKFRTMDDLEVEGKTVLVRVDINSPVDPQSGAILDDTRMRLHAETIRELSDRGARTVIMAHQSRPGKKDFTTLEQHSHKLSEILGRPVRYVEDIFGSAARENIRELRNGEILLLENVRFYSEEVLKRDPEEQAETHLVRKLTPLIDYFINDAFAAAHRSQPSLVGFALRVPSAAGRVMERELRTLRSALENVERPCVYVLGGVKVDDSIMVMKNVLENGSADLVLTTGLVANIFLAGCGVKIGKVNMEFIKNRGYCDFIKVAKKLKKRFPEKILVPIDVAISQDGKRVDVPVKKIPNHPIQDIGMETIKLYAERIREARTLFANGPAGVFENPDFSIGTEDILNAISSSESFSIIGGGHLAAAAAKMGFEDKIGHISSGGGASISLLAGEELPAVRVLEESAPH</sequence>
<dbReference type="UniPathway" id="UPA00109">
    <property type="reaction ID" value="UER00185"/>
</dbReference>
<keyword evidence="9 13" id="KW-0547">Nucleotide-binding</keyword>
<dbReference type="GO" id="GO:0043531">
    <property type="term" value="F:ADP binding"/>
    <property type="evidence" value="ECO:0007669"/>
    <property type="project" value="TreeGrafter"/>
</dbReference>
<feature type="binding site" evidence="13">
    <location>
        <position position="160"/>
    </location>
    <ligand>
        <name>substrate</name>
    </ligand>
</feature>